<dbReference type="OrthoDB" id="5380073at2"/>
<evidence type="ECO:0000313" key="1">
    <source>
        <dbReference type="EMBL" id="MYV18042.1"/>
    </source>
</evidence>
<name>A0A6N9I4I2_9LACO</name>
<dbReference type="Proteomes" id="UP000449209">
    <property type="component" value="Unassembled WGS sequence"/>
</dbReference>
<evidence type="ECO:0000313" key="2">
    <source>
        <dbReference type="Proteomes" id="UP000449209"/>
    </source>
</evidence>
<sequence length="203" mass="23698">MRYFTSDTHFYHKELLGMNDFAPRPFLTVEDMNETIIKNWNSVVTDTDTVYHLGDIAMYFTRPAVTSHIAVNDILHRLNGHIVLIKGNHDNRALFKYLAAHNETMMDGKPKFEFHDVGAYLKYDHRQYYLTHYPFSMGIVGNIINLHGHIHHYAFPAKENINVGVDTPEKSYIDHEIPFGRPFSFAEIEQMIEGKAIDYKKRH</sequence>
<organism evidence="1 2">
    <name type="scientific">Furfurilactobacillus milii</name>
    <dbReference type="NCBI Taxonomy" id="2888272"/>
    <lineage>
        <taxon>Bacteria</taxon>
        <taxon>Bacillati</taxon>
        <taxon>Bacillota</taxon>
        <taxon>Bacilli</taxon>
        <taxon>Lactobacillales</taxon>
        <taxon>Lactobacillaceae</taxon>
        <taxon>Furfurilactobacillus</taxon>
    </lineage>
</organism>
<reference evidence="1 2" key="1">
    <citation type="journal article" date="2019" name="Appl. Environ. Microbiol.">
        <title>Genetic determinants of hydroxycinnamic acid metabolism in heterofermentative lactobacilli.</title>
        <authorList>
            <person name="Gaur G."/>
            <person name="Oh J.H."/>
            <person name="Filannino P."/>
            <person name="Gobbetti M."/>
            <person name="van Pijkeren J.P."/>
            <person name="Ganzle M.G."/>
        </authorList>
    </citation>
    <scope>NUCLEOTIDE SEQUENCE [LARGE SCALE GENOMIC DNA]</scope>
    <source>
        <strain evidence="1 2">C5</strain>
    </source>
</reference>
<dbReference type="AlphaFoldDB" id="A0A6N9I4I2"/>
<dbReference type="RefSeq" id="WP_161004325.1">
    <property type="nucleotide sequence ID" value="NZ_WEZQ01000019.1"/>
</dbReference>
<proteinExistence type="predicted"/>
<dbReference type="EMBL" id="WEZQ01000019">
    <property type="protein sequence ID" value="MYV18042.1"/>
    <property type="molecule type" value="Genomic_DNA"/>
</dbReference>
<comment type="caution">
    <text evidence="1">The sequence shown here is derived from an EMBL/GenBank/DDBJ whole genome shotgun (WGS) entry which is preliminary data.</text>
</comment>
<dbReference type="SUPFAM" id="SSF56300">
    <property type="entry name" value="Metallo-dependent phosphatases"/>
    <property type="match status" value="1"/>
</dbReference>
<protein>
    <submittedName>
        <fullName evidence="1">Metallophosphatase</fullName>
    </submittedName>
</protein>
<dbReference type="InterPro" id="IPR029052">
    <property type="entry name" value="Metallo-depent_PP-like"/>
</dbReference>
<gene>
    <name evidence="1" type="ORF">GB993_11065</name>
</gene>
<accession>A0A6N9I4I2</accession>
<dbReference type="Gene3D" id="3.60.21.10">
    <property type="match status" value="1"/>
</dbReference>